<dbReference type="Proteomes" id="UP000315283">
    <property type="component" value="Unassembled WGS sequence"/>
</dbReference>
<dbReference type="EMBL" id="SHBJ01000013">
    <property type="protein sequence ID" value="RZO28496.1"/>
    <property type="molecule type" value="Genomic_DNA"/>
</dbReference>
<organism evidence="2 3">
    <name type="scientific">SAR86 cluster bacterium</name>
    <dbReference type="NCBI Taxonomy" id="2030880"/>
    <lineage>
        <taxon>Bacteria</taxon>
        <taxon>Pseudomonadati</taxon>
        <taxon>Pseudomonadota</taxon>
        <taxon>Gammaproteobacteria</taxon>
        <taxon>SAR86 cluster</taxon>
    </lineage>
</organism>
<dbReference type="AlphaFoldDB" id="A0A520N4W4"/>
<comment type="caution">
    <text evidence="2">The sequence shown here is derived from an EMBL/GenBank/DDBJ whole genome shotgun (WGS) entry which is preliminary data.</text>
</comment>
<keyword evidence="1" id="KW-0812">Transmembrane</keyword>
<name>A0A520N4W4_9GAMM</name>
<accession>A0A520N4W4</accession>
<evidence type="ECO:0000256" key="1">
    <source>
        <dbReference type="SAM" id="Phobius"/>
    </source>
</evidence>
<evidence type="ECO:0000313" key="2">
    <source>
        <dbReference type="EMBL" id="RZO28496.1"/>
    </source>
</evidence>
<keyword evidence="1" id="KW-0472">Membrane</keyword>
<protein>
    <submittedName>
        <fullName evidence="2">Uncharacterized protein</fullName>
    </submittedName>
</protein>
<sequence length="260" mass="29462">MIIFYLLLFLASLPIIAYLLSQKTNNKGIIFGSSIIVLSLCLIIFISKFAVLGDVNNQMLSDKILDEIYIDSVISKEHLKEVESSLSEEELKIWMINLISKSIELNKLKSAESMIAFSESFFTSNNEKVIFYELYTNLRDAKFPEFISASFDIDKSSKLPCLINNGIVKLFIMNGPDIPIAQSEFTNIYDVKLTNANSIISGFDLASAYLNNETIELEINIFCINSENFISKNLIVLNKNSSSNTYKINSNEWLKKPQEL</sequence>
<reference evidence="2 3" key="1">
    <citation type="submission" date="2019-02" db="EMBL/GenBank/DDBJ databases">
        <title>Prokaryotic population dynamics and viral predation in marine succession experiment using metagenomics: the confinement effect.</title>
        <authorList>
            <person name="Haro-Moreno J.M."/>
            <person name="Rodriguez-Valera F."/>
            <person name="Lopez-Perez M."/>
        </authorList>
    </citation>
    <scope>NUCLEOTIDE SEQUENCE [LARGE SCALE GENOMIC DNA]</scope>
    <source>
        <strain evidence="2">MED-G164</strain>
    </source>
</reference>
<feature type="transmembrane region" description="Helical" evidence="1">
    <location>
        <begin position="31"/>
        <end position="51"/>
    </location>
</feature>
<evidence type="ECO:0000313" key="3">
    <source>
        <dbReference type="Proteomes" id="UP000315283"/>
    </source>
</evidence>
<keyword evidence="1" id="KW-1133">Transmembrane helix</keyword>
<gene>
    <name evidence="2" type="ORF">EVA97_02695</name>
</gene>
<proteinExistence type="predicted"/>